<dbReference type="InterPro" id="IPR023270">
    <property type="entry name" value="RCMT_NCL1"/>
</dbReference>
<evidence type="ECO:0000256" key="5">
    <source>
        <dbReference type="ARBA" id="ARBA00022679"/>
    </source>
</evidence>
<keyword evidence="3" id="KW-0820">tRNA-binding</keyword>
<comment type="caution">
    <text evidence="10">Lacks conserved residue(s) required for the propagation of feature annotation.</text>
</comment>
<dbReference type="InterPro" id="IPR057285">
    <property type="entry name" value="Pre-PUA_NSUN2"/>
</dbReference>
<dbReference type="EMBL" id="SDOX01000010">
    <property type="protein sequence ID" value="TFJ86107.1"/>
    <property type="molecule type" value="Genomic_DNA"/>
</dbReference>
<keyword evidence="4 10" id="KW-0489">Methyltransferase</keyword>
<keyword evidence="8 10" id="KW-0694">RNA-binding</keyword>
<evidence type="ECO:0000256" key="4">
    <source>
        <dbReference type="ARBA" id="ARBA00022603"/>
    </source>
</evidence>
<evidence type="ECO:0000313" key="13">
    <source>
        <dbReference type="EMBL" id="TFJ86107.1"/>
    </source>
</evidence>
<dbReference type="PRINTS" id="PR02011">
    <property type="entry name" value="RCMTNCL1"/>
</dbReference>
<evidence type="ECO:0000259" key="12">
    <source>
        <dbReference type="PROSITE" id="PS51686"/>
    </source>
</evidence>
<name>A0A4D9D6V0_9STRA</name>
<keyword evidence="6 10" id="KW-0949">S-adenosyl-L-methionine</keyword>
<dbReference type="InterPro" id="IPR018314">
    <property type="entry name" value="RsmB/NOL1/NOP2-like_CS"/>
</dbReference>
<dbReference type="PANTHER" id="PTHR22808">
    <property type="entry name" value="NCL1 YEAST -RELATED NOL1/NOP2/FMU SUN DOMAIN-CONTAINING"/>
    <property type="match status" value="1"/>
</dbReference>
<feature type="region of interest" description="Disordered" evidence="11">
    <location>
        <begin position="601"/>
        <end position="620"/>
    </location>
</feature>
<dbReference type="PANTHER" id="PTHR22808:SF1">
    <property type="entry name" value="RNA CYTOSINE-C(5)-METHYLTRANSFERASE NSUN2-RELATED"/>
    <property type="match status" value="1"/>
</dbReference>
<feature type="region of interest" description="Disordered" evidence="11">
    <location>
        <begin position="556"/>
        <end position="579"/>
    </location>
</feature>
<comment type="subcellular location">
    <subcellularLocation>
        <location evidence="1">Nucleus</location>
    </subcellularLocation>
</comment>
<feature type="binding site" evidence="10">
    <location>
        <position position="265"/>
    </location>
    <ligand>
        <name>S-adenosyl-L-methionine</name>
        <dbReference type="ChEBI" id="CHEBI:59789"/>
    </ligand>
</feature>
<proteinExistence type="inferred from homology"/>
<dbReference type="Pfam" id="PF25376">
    <property type="entry name" value="Pre-PUA_NSUN2"/>
    <property type="match status" value="1"/>
</dbReference>
<evidence type="ECO:0000256" key="3">
    <source>
        <dbReference type="ARBA" id="ARBA00022555"/>
    </source>
</evidence>
<sequence length="865" mass="95497">MAPPSYAAFFPPVPDVTGASAPEPPPGPASPFKSGDMGKGWRRKRQKKNHQNLEDKASGTGKSKRSVDGENVNGRGDGWIVARDPSSGKNIVPGSPVFEAYYQAQSIVEPGVEWKKFMETLAMPLPASFRVNLDCDFTEMLVNEIETHVARRIHVNGKEMAPIKRLEFFQGGHAYQMAIDRHTLRKDSSLAEFHELMKTHTEAGTITRQETVSMIPPVVLGVQPHHKVLDMCAAPGSKTSQMLETLSRGCSRTGQEPSGYIVANDSDTARAYMLVHQCRRINTVALCVTTHKAQLFPARGLGRKEPAVEAENPDWDVPRVALGYFDRILCDVPCSGDGTVRKTFNIWRTWSPGQGLGLHPMQYVIARRGAALLKVGGLMVYSTCTLNPIENEAVVLSLLQDSEGALELVDPRPLVPGLIVRPGLHSWRVMESTSRLQANGHVAPDGEDQGAEGEQEVERTLRDSGLTLFRSYEDVPEPFRRWIRPSCFPPKDPTVAERLKLHYCMRCLPHDQDTGGFFIALFKKTRPLPKPGAGKCADGGDAEGVLDVEEVVLETGKEKDSIEGRSMSSVDQGAASSSAALDAETEASDYVVHDAPTSSVLMTPLQQEQQQAQKERRSQTRKTFVPKEFFVPLADDGWASIKEFYGVKEGFPRDRLFLRRDGSKVVILLSQGLVEDVQLSTRCQLQLVNAGTRIFDRASADRSACAYRLSQDGMPYMLPYLNKRVVQVGPTALAAMTVYGYLDLDLLGPMQRPLLEDMEMGSFVAVLEPTCLAGVAKMMEAGIASFALMCWRGFGQKMNVMCIAHDLFIFQCRLKAARLVSEAQLVEMRETKSRLQLKHANAKGEGQNLKVTEEIEQACGKEMDT</sequence>
<gene>
    <name evidence="13" type="ORF">NSK_002927</name>
</gene>
<feature type="compositionally biased region" description="Basic residues" evidence="11">
    <location>
        <begin position="40"/>
        <end position="50"/>
    </location>
</feature>
<dbReference type="InterPro" id="IPR023267">
    <property type="entry name" value="RCMT"/>
</dbReference>
<dbReference type="InterPro" id="IPR001678">
    <property type="entry name" value="MeTrfase_RsmB-F_NOP2_dom"/>
</dbReference>
<dbReference type="OrthoDB" id="6093671at2759"/>
<comment type="similarity">
    <text evidence="2 10">Belongs to the class I-like SAM-binding methyltransferase superfamily. RsmB/NOP family.</text>
</comment>
<dbReference type="PROSITE" id="PS01153">
    <property type="entry name" value="NOL1_NOP2_SUN"/>
    <property type="match status" value="1"/>
</dbReference>
<keyword evidence="9" id="KW-0539">Nucleus</keyword>
<feature type="binding site" evidence="10">
    <location>
        <position position="331"/>
    </location>
    <ligand>
        <name>S-adenosyl-L-methionine</name>
        <dbReference type="ChEBI" id="CHEBI:59789"/>
    </ligand>
</feature>
<evidence type="ECO:0000313" key="14">
    <source>
        <dbReference type="Proteomes" id="UP000355283"/>
    </source>
</evidence>
<evidence type="ECO:0000256" key="6">
    <source>
        <dbReference type="ARBA" id="ARBA00022691"/>
    </source>
</evidence>
<evidence type="ECO:0000256" key="9">
    <source>
        <dbReference type="ARBA" id="ARBA00023242"/>
    </source>
</evidence>
<reference evidence="13 14" key="1">
    <citation type="submission" date="2019-01" db="EMBL/GenBank/DDBJ databases">
        <title>Nuclear Genome Assembly of the Microalgal Biofuel strain Nannochloropsis salina CCMP1776.</title>
        <authorList>
            <person name="Hovde B."/>
        </authorList>
    </citation>
    <scope>NUCLEOTIDE SEQUENCE [LARGE SCALE GENOMIC DNA]</scope>
    <source>
        <strain evidence="13 14">CCMP1776</strain>
    </source>
</reference>
<dbReference type="SUPFAM" id="SSF53335">
    <property type="entry name" value="S-adenosyl-L-methionine-dependent methyltransferases"/>
    <property type="match status" value="1"/>
</dbReference>
<feature type="active site" description="Nucleophile" evidence="10">
    <location>
        <position position="384"/>
    </location>
</feature>
<dbReference type="Pfam" id="PF01189">
    <property type="entry name" value="Methyltr_RsmB-F"/>
    <property type="match status" value="1"/>
</dbReference>
<keyword evidence="7" id="KW-0819">tRNA processing</keyword>
<evidence type="ECO:0000256" key="2">
    <source>
        <dbReference type="ARBA" id="ARBA00007494"/>
    </source>
</evidence>
<feature type="binding site" evidence="10">
    <location>
        <begin position="232"/>
        <end position="238"/>
    </location>
    <ligand>
        <name>S-adenosyl-L-methionine</name>
        <dbReference type="ChEBI" id="CHEBI:59789"/>
    </ligand>
</feature>
<dbReference type="GO" id="GO:0000049">
    <property type="term" value="F:tRNA binding"/>
    <property type="evidence" value="ECO:0007669"/>
    <property type="project" value="UniProtKB-KW"/>
</dbReference>
<organism evidence="13 14">
    <name type="scientific">Nannochloropsis salina CCMP1776</name>
    <dbReference type="NCBI Taxonomy" id="1027361"/>
    <lineage>
        <taxon>Eukaryota</taxon>
        <taxon>Sar</taxon>
        <taxon>Stramenopiles</taxon>
        <taxon>Ochrophyta</taxon>
        <taxon>Eustigmatophyceae</taxon>
        <taxon>Eustigmatales</taxon>
        <taxon>Monodopsidaceae</taxon>
        <taxon>Microchloropsis</taxon>
        <taxon>Microchloropsis salina</taxon>
    </lineage>
</organism>
<dbReference type="AlphaFoldDB" id="A0A4D9D6V0"/>
<evidence type="ECO:0000256" key="7">
    <source>
        <dbReference type="ARBA" id="ARBA00022694"/>
    </source>
</evidence>
<keyword evidence="5 10" id="KW-0808">Transferase</keyword>
<evidence type="ECO:0000256" key="8">
    <source>
        <dbReference type="ARBA" id="ARBA00022884"/>
    </source>
</evidence>
<evidence type="ECO:0000256" key="11">
    <source>
        <dbReference type="SAM" id="MobiDB-lite"/>
    </source>
</evidence>
<dbReference type="InterPro" id="IPR029063">
    <property type="entry name" value="SAM-dependent_MTases_sf"/>
</dbReference>
<dbReference type="GO" id="GO:0030488">
    <property type="term" value="P:tRNA methylation"/>
    <property type="evidence" value="ECO:0007669"/>
    <property type="project" value="UniProtKB-ARBA"/>
</dbReference>
<dbReference type="InterPro" id="IPR049560">
    <property type="entry name" value="MeTrfase_RsmB-F_NOP2_cat"/>
</dbReference>
<dbReference type="GO" id="GO:0016428">
    <property type="term" value="F:tRNA (cytidine-5-)-methyltransferase activity"/>
    <property type="evidence" value="ECO:0007669"/>
    <property type="project" value="InterPro"/>
</dbReference>
<feature type="compositionally biased region" description="Polar residues" evidence="11">
    <location>
        <begin position="566"/>
        <end position="579"/>
    </location>
</feature>
<dbReference type="PROSITE" id="PS51686">
    <property type="entry name" value="SAM_MT_RSMB_NOP"/>
    <property type="match status" value="1"/>
</dbReference>
<comment type="caution">
    <text evidence="13">The sequence shown here is derived from an EMBL/GenBank/DDBJ whole genome shotgun (WGS) entry which is preliminary data.</text>
</comment>
<accession>A0A4D9D6V0</accession>
<dbReference type="Proteomes" id="UP000355283">
    <property type="component" value="Unassembled WGS sequence"/>
</dbReference>
<evidence type="ECO:0000256" key="1">
    <source>
        <dbReference type="ARBA" id="ARBA00004123"/>
    </source>
</evidence>
<evidence type="ECO:0000256" key="10">
    <source>
        <dbReference type="PROSITE-ProRule" id="PRU01023"/>
    </source>
</evidence>
<dbReference type="GO" id="GO:0005634">
    <property type="term" value="C:nucleus"/>
    <property type="evidence" value="ECO:0007669"/>
    <property type="project" value="UniProtKB-SubCell"/>
</dbReference>
<dbReference type="Gene3D" id="3.40.50.150">
    <property type="entry name" value="Vaccinia Virus protein VP39"/>
    <property type="match status" value="1"/>
</dbReference>
<dbReference type="PRINTS" id="PR02008">
    <property type="entry name" value="RCMTFAMILY"/>
</dbReference>
<protein>
    <recommendedName>
        <fullName evidence="12">SAM-dependent MTase RsmB/NOP-type domain-containing protein</fullName>
    </recommendedName>
</protein>
<keyword evidence="14" id="KW-1185">Reference proteome</keyword>
<feature type="region of interest" description="Disordered" evidence="11">
    <location>
        <begin position="1"/>
        <end position="87"/>
    </location>
</feature>
<feature type="domain" description="SAM-dependent MTase RsmB/NOP-type" evidence="12">
    <location>
        <begin position="117"/>
        <end position="525"/>
    </location>
</feature>